<dbReference type="Pfam" id="PF06985">
    <property type="entry name" value="HET"/>
    <property type="match status" value="1"/>
</dbReference>
<dbReference type="Proteomes" id="UP000606974">
    <property type="component" value="Unassembled WGS sequence"/>
</dbReference>
<accession>A0A8H7ATZ5</accession>
<dbReference type="EMBL" id="JAACFV010000009">
    <property type="protein sequence ID" value="KAF7512917.1"/>
    <property type="molecule type" value="Genomic_DNA"/>
</dbReference>
<evidence type="ECO:0000313" key="2">
    <source>
        <dbReference type="EMBL" id="KAF7512917.1"/>
    </source>
</evidence>
<feature type="domain" description="Heterokaryon incompatibility" evidence="1">
    <location>
        <begin position="22"/>
        <end position="125"/>
    </location>
</feature>
<dbReference type="AlphaFoldDB" id="A0A8H7ATZ5"/>
<reference evidence="2" key="1">
    <citation type="submission" date="2020-02" db="EMBL/GenBank/DDBJ databases">
        <authorList>
            <person name="Palmer J.M."/>
        </authorList>
    </citation>
    <scope>NUCLEOTIDE SEQUENCE</scope>
    <source>
        <strain evidence="2">EPUS1.4</strain>
        <tissue evidence="2">Thallus</tissue>
    </source>
</reference>
<protein>
    <recommendedName>
        <fullName evidence="1">Heterokaryon incompatibility domain-containing protein</fullName>
    </recommendedName>
</protein>
<evidence type="ECO:0000259" key="1">
    <source>
        <dbReference type="Pfam" id="PF06985"/>
    </source>
</evidence>
<organism evidence="2 3">
    <name type="scientific">Endocarpon pusillum</name>
    <dbReference type="NCBI Taxonomy" id="364733"/>
    <lineage>
        <taxon>Eukaryota</taxon>
        <taxon>Fungi</taxon>
        <taxon>Dikarya</taxon>
        <taxon>Ascomycota</taxon>
        <taxon>Pezizomycotina</taxon>
        <taxon>Eurotiomycetes</taxon>
        <taxon>Chaetothyriomycetidae</taxon>
        <taxon>Verrucariales</taxon>
        <taxon>Verrucariaceae</taxon>
        <taxon>Endocarpon</taxon>
    </lineage>
</organism>
<proteinExistence type="predicted"/>
<name>A0A8H7ATZ5_9EURO</name>
<sequence>MWLLNAITRDLEYFEGRNIPPYAILSHKWGTDEVTFQDVKQGRGQDKRGYQKVDYCCEQALQEKRCLYNSSERTRELGLSYVWVDTCCIDKSNSAELSEAINSMYHWYRRSAICYAYLSDVSGESFSELTASVWFTRGWTLQELVAPFNLRFYNCNWDAIGDKDALRRELSDFTGVPTGAMTLDTPSNYSIAERMSWAARRTTTRVEDAAYCLLGIFEINMPMIYGEGTRAFRRLQEEILRVSQDITVFAYSPKSIVGGSDSQLADSPAQFDHRNRDIQKLEIDLSEPGYENLHTSSVSPAGIAINLHLIPYFREVYLAPICFMYDENLLFSRLGMLIERLNFGNTYTRVMSVDQSMFEVSEELWDAREIRTVILRSGLLNRWQLNDIHDARPDKAYTTYGFEIWRINNETDDKNLPVELFSRSEPGKGYKHLLLPRGAFGIAGIVRFGSSTSKLKLFCFGFNFDFRPFCLVVQPEKFRIYGLHPSRMTISIPRFKMDDLSLASNHDMMKLVNAMWPSREDWNLKQDGIELHVMAWKVKDAVFGTTESDTVTYTDDGSASYTDNPWVKIGVKIQVGGRFRIKEERIRSSGRMEDWYNQPWTN</sequence>
<keyword evidence="3" id="KW-1185">Reference proteome</keyword>
<comment type="caution">
    <text evidence="2">The sequence shown here is derived from an EMBL/GenBank/DDBJ whole genome shotgun (WGS) entry which is preliminary data.</text>
</comment>
<evidence type="ECO:0000313" key="3">
    <source>
        <dbReference type="Proteomes" id="UP000606974"/>
    </source>
</evidence>
<dbReference type="InterPro" id="IPR010730">
    <property type="entry name" value="HET"/>
</dbReference>
<dbReference type="PANTHER" id="PTHR10622">
    <property type="entry name" value="HET DOMAIN-CONTAINING PROTEIN"/>
    <property type="match status" value="1"/>
</dbReference>
<dbReference type="OrthoDB" id="674604at2759"/>
<gene>
    <name evidence="2" type="ORF">GJ744_012020</name>
</gene>
<dbReference type="PANTHER" id="PTHR10622:SF12">
    <property type="entry name" value="HET DOMAIN-CONTAINING PROTEIN"/>
    <property type="match status" value="1"/>
</dbReference>